<evidence type="ECO:0000313" key="3">
    <source>
        <dbReference type="Proteomes" id="UP000887567"/>
    </source>
</evidence>
<protein>
    <submittedName>
        <fullName evidence="2">Uncharacterized protein</fullName>
    </submittedName>
</protein>
<dbReference type="AlphaFoldDB" id="A0A913YWA5"/>
<name>A0A913YWA5_EXADI</name>
<organism evidence="2 3">
    <name type="scientific">Exaiptasia diaphana</name>
    <name type="common">Tropical sea anemone</name>
    <name type="synonym">Aiptasia pulchella</name>
    <dbReference type="NCBI Taxonomy" id="2652724"/>
    <lineage>
        <taxon>Eukaryota</taxon>
        <taxon>Metazoa</taxon>
        <taxon>Cnidaria</taxon>
        <taxon>Anthozoa</taxon>
        <taxon>Hexacorallia</taxon>
        <taxon>Actiniaria</taxon>
        <taxon>Aiptasiidae</taxon>
        <taxon>Exaiptasia</taxon>
    </lineage>
</organism>
<accession>A0A913YWA5</accession>
<dbReference type="GeneID" id="114576250"/>
<dbReference type="Proteomes" id="UP000887567">
    <property type="component" value="Unplaced"/>
</dbReference>
<proteinExistence type="predicted"/>
<evidence type="ECO:0000313" key="2">
    <source>
        <dbReference type="EnsemblMetazoa" id="XP_028518341.1"/>
    </source>
</evidence>
<sequence length="146" mass="17304">MHGMVYHVPHFMRKHTGVKQFTGQGVEKNNDDCRRIHLQKSNKWDAAKDVLLVSKRLEALASYERTPRSYLKRNAEYWGKEIKEKRAKQKLSTKTTRMCEEEEPNTENMSPKQLKDALKQMGVITRVRNVKRLQELYVDAMREQQK</sequence>
<feature type="region of interest" description="Disordered" evidence="1">
    <location>
        <begin position="88"/>
        <end position="112"/>
    </location>
</feature>
<dbReference type="EnsemblMetazoa" id="XM_028662540.1">
    <property type="protein sequence ID" value="XP_028518341.1"/>
    <property type="gene ID" value="LOC114576250"/>
</dbReference>
<reference evidence="2" key="1">
    <citation type="submission" date="2022-11" db="UniProtKB">
        <authorList>
            <consortium name="EnsemblMetazoa"/>
        </authorList>
    </citation>
    <scope>IDENTIFICATION</scope>
</reference>
<dbReference type="OrthoDB" id="5989200at2759"/>
<dbReference type="KEGG" id="epa:114576250"/>
<dbReference type="RefSeq" id="XP_028518341.1">
    <property type="nucleotide sequence ID" value="XM_028662540.1"/>
</dbReference>
<evidence type="ECO:0000256" key="1">
    <source>
        <dbReference type="SAM" id="MobiDB-lite"/>
    </source>
</evidence>
<keyword evidence="3" id="KW-1185">Reference proteome</keyword>